<dbReference type="InterPro" id="IPR000073">
    <property type="entry name" value="AB_hydrolase_1"/>
</dbReference>
<keyword evidence="3" id="KW-1185">Reference proteome</keyword>
<dbReference type="InterPro" id="IPR050266">
    <property type="entry name" value="AB_hydrolase_sf"/>
</dbReference>
<gene>
    <name evidence="2" type="ORF">QEH59_04990</name>
</gene>
<dbReference type="RefSeq" id="WP_308984253.1">
    <property type="nucleotide sequence ID" value="NZ_JARXIC010000006.1"/>
</dbReference>
<comment type="caution">
    <text evidence="2">The sequence shown here is derived from an EMBL/GenBank/DDBJ whole genome shotgun (WGS) entry which is preliminary data.</text>
</comment>
<dbReference type="SUPFAM" id="SSF53474">
    <property type="entry name" value="alpha/beta-Hydrolases"/>
    <property type="match status" value="1"/>
</dbReference>
<dbReference type="Gene3D" id="3.40.50.1820">
    <property type="entry name" value="alpha/beta hydrolase"/>
    <property type="match status" value="1"/>
</dbReference>
<dbReference type="EMBL" id="JARXIC010000006">
    <property type="protein sequence ID" value="MDQ8193766.1"/>
    <property type="molecule type" value="Genomic_DNA"/>
</dbReference>
<organism evidence="2 3">
    <name type="scientific">Thalassobacterium sedimentorum</name>
    <dbReference type="NCBI Taxonomy" id="3041258"/>
    <lineage>
        <taxon>Bacteria</taxon>
        <taxon>Pseudomonadati</taxon>
        <taxon>Verrucomicrobiota</taxon>
        <taxon>Opitutia</taxon>
        <taxon>Puniceicoccales</taxon>
        <taxon>Coraliomargaritaceae</taxon>
        <taxon>Thalassobacterium</taxon>
    </lineage>
</organism>
<dbReference type="InterPro" id="IPR029058">
    <property type="entry name" value="AB_hydrolase_fold"/>
</dbReference>
<dbReference type="PRINTS" id="PR00111">
    <property type="entry name" value="ABHYDROLASE"/>
</dbReference>
<dbReference type="PRINTS" id="PR00412">
    <property type="entry name" value="EPOXHYDRLASE"/>
</dbReference>
<sequence length="346" mass="39242">MKRTSAYILPILLSIFTIAEANIRLESFDYPFTVNNYLVESQQQSLEMSYMDVAPRGEALATVLLLHGKNFSGAYFEETARALLQEGYRVVMPDQIGFGKSSKPENYQYSFQQLAQNTRQLLESLQIQKVHVLGHSMGGMIASRFALMYPEMTTSLTLLNPIGLEDWKAKGVPYVSVDAWYQSELNKTPEKIRAYQLDSYYDGQWKPAYDAWVELLTLFIQSPQYARMAWNQALTYDMIYTQPVVHEFDQIAVPTLLIIGQRDTTALGKNLVSEEKRATLGNYPQLGRLAHAAIPDSTLVELEGLGHLPQIEAFARFFPPYLEFLKTHNSYSEERAAPASQQTAAH</sequence>
<evidence type="ECO:0000313" key="3">
    <source>
        <dbReference type="Proteomes" id="UP001243717"/>
    </source>
</evidence>
<accession>A0ABU1AG08</accession>
<name>A0ABU1AG08_9BACT</name>
<reference evidence="2 3" key="1">
    <citation type="submission" date="2023-04" db="EMBL/GenBank/DDBJ databases">
        <title>A novel bacteria isolated from coastal sediment.</title>
        <authorList>
            <person name="Liu X.-J."/>
            <person name="Du Z.-J."/>
        </authorList>
    </citation>
    <scope>NUCLEOTIDE SEQUENCE [LARGE SCALE GENOMIC DNA]</scope>
    <source>
        <strain evidence="2 3">SDUM461004</strain>
    </source>
</reference>
<protein>
    <submittedName>
        <fullName evidence="2">Alpha/beta hydrolase</fullName>
    </submittedName>
</protein>
<dbReference type="PANTHER" id="PTHR43798:SF33">
    <property type="entry name" value="HYDROLASE, PUTATIVE (AFU_ORTHOLOGUE AFUA_2G14860)-RELATED"/>
    <property type="match status" value="1"/>
</dbReference>
<dbReference type="InterPro" id="IPR000639">
    <property type="entry name" value="Epox_hydrolase-like"/>
</dbReference>
<proteinExistence type="predicted"/>
<dbReference type="Proteomes" id="UP001243717">
    <property type="component" value="Unassembled WGS sequence"/>
</dbReference>
<evidence type="ECO:0000313" key="2">
    <source>
        <dbReference type="EMBL" id="MDQ8193766.1"/>
    </source>
</evidence>
<evidence type="ECO:0000259" key="1">
    <source>
        <dbReference type="Pfam" id="PF00561"/>
    </source>
</evidence>
<dbReference type="GO" id="GO:0016787">
    <property type="term" value="F:hydrolase activity"/>
    <property type="evidence" value="ECO:0007669"/>
    <property type="project" value="UniProtKB-KW"/>
</dbReference>
<dbReference type="Pfam" id="PF00561">
    <property type="entry name" value="Abhydrolase_1"/>
    <property type="match status" value="1"/>
</dbReference>
<keyword evidence="2" id="KW-0378">Hydrolase</keyword>
<dbReference type="PANTHER" id="PTHR43798">
    <property type="entry name" value="MONOACYLGLYCEROL LIPASE"/>
    <property type="match status" value="1"/>
</dbReference>
<feature type="domain" description="AB hydrolase-1" evidence="1">
    <location>
        <begin position="62"/>
        <end position="202"/>
    </location>
</feature>